<name>A0A1I0EBN3_9BACI</name>
<evidence type="ECO:0000313" key="3">
    <source>
        <dbReference type="Proteomes" id="UP000198618"/>
    </source>
</evidence>
<dbReference type="OrthoDB" id="2339608at2"/>
<dbReference type="AlphaFoldDB" id="A0A1I0EBN3"/>
<proteinExistence type="predicted"/>
<dbReference type="EMBL" id="FOHE01000011">
    <property type="protein sequence ID" value="SET42682.1"/>
    <property type="molecule type" value="Genomic_DNA"/>
</dbReference>
<protein>
    <recommendedName>
        <fullName evidence="1">DUF7448 domain-containing protein</fullName>
    </recommendedName>
</protein>
<organism evidence="2 3">
    <name type="scientific">Oceanobacillus limi</name>
    <dbReference type="NCBI Taxonomy" id="930131"/>
    <lineage>
        <taxon>Bacteria</taxon>
        <taxon>Bacillati</taxon>
        <taxon>Bacillota</taxon>
        <taxon>Bacilli</taxon>
        <taxon>Bacillales</taxon>
        <taxon>Bacillaceae</taxon>
        <taxon>Oceanobacillus</taxon>
    </lineage>
</organism>
<reference evidence="2 3" key="1">
    <citation type="submission" date="2016-10" db="EMBL/GenBank/DDBJ databases">
        <authorList>
            <person name="de Groot N.N."/>
        </authorList>
    </citation>
    <scope>NUCLEOTIDE SEQUENCE [LARGE SCALE GENOMIC DNA]</scope>
    <source>
        <strain evidence="2 3">IBRC-M 10780</strain>
    </source>
</reference>
<dbReference type="Pfam" id="PF24240">
    <property type="entry name" value="DUF7448"/>
    <property type="match status" value="1"/>
</dbReference>
<dbReference type="Proteomes" id="UP000198618">
    <property type="component" value="Unassembled WGS sequence"/>
</dbReference>
<gene>
    <name evidence="2" type="ORF">SAMN05216389_11132</name>
</gene>
<feature type="domain" description="DUF7448" evidence="1">
    <location>
        <begin position="14"/>
        <end position="121"/>
    </location>
</feature>
<sequence length="132" mass="14501">MYDVDYSSLEEIREMILYKRVISVTDDEVHLENGVKLTIECSEWDCCAGGGGTFSLTDGEIPLDAVITDINVDEQKDVPDDDTTVSENTITIFHNQNPIIEANATTDAGNGGYYYSVTSLVVNGAHFPFVRA</sequence>
<evidence type="ECO:0000259" key="1">
    <source>
        <dbReference type="Pfam" id="PF24240"/>
    </source>
</evidence>
<dbReference type="RefSeq" id="WP_090870329.1">
    <property type="nucleotide sequence ID" value="NZ_FOHE01000011.1"/>
</dbReference>
<evidence type="ECO:0000313" key="2">
    <source>
        <dbReference type="EMBL" id="SET42682.1"/>
    </source>
</evidence>
<dbReference type="STRING" id="930131.SAMN05216389_11132"/>
<dbReference type="InterPro" id="IPR055871">
    <property type="entry name" value="DUF7448"/>
</dbReference>
<keyword evidence="3" id="KW-1185">Reference proteome</keyword>
<accession>A0A1I0EBN3</accession>